<feature type="domain" description="Apiosidase-like catalytic" evidence="1">
    <location>
        <begin position="115"/>
        <end position="446"/>
    </location>
</feature>
<dbReference type="Pfam" id="PF13204">
    <property type="entry name" value="Apiosidase"/>
    <property type="match status" value="1"/>
</dbReference>
<evidence type="ECO:0008006" key="5">
    <source>
        <dbReference type="Google" id="ProtNLM"/>
    </source>
</evidence>
<reference evidence="4" key="1">
    <citation type="journal article" date="2019" name="Int. J. Syst. Evol. Microbiol.">
        <title>The Global Catalogue of Microorganisms (GCM) 10K type strain sequencing project: providing services to taxonomists for standard genome sequencing and annotation.</title>
        <authorList>
            <consortium name="The Broad Institute Genomics Platform"/>
            <consortium name="The Broad Institute Genome Sequencing Center for Infectious Disease"/>
            <person name="Wu L."/>
            <person name="Ma J."/>
        </authorList>
    </citation>
    <scope>NUCLEOTIDE SEQUENCE [LARGE SCALE GENOMIC DNA]</scope>
    <source>
        <strain evidence="4">NBRC 108728</strain>
    </source>
</reference>
<evidence type="ECO:0000259" key="2">
    <source>
        <dbReference type="Pfam" id="PF16586"/>
    </source>
</evidence>
<proteinExistence type="predicted"/>
<accession>A0ABN6Y7U0</accession>
<dbReference type="InterPro" id="IPR025277">
    <property type="entry name" value="Apiosidase-like_cat_dom"/>
</dbReference>
<sequence>MTPRLPHPSPRTVETWMTIEIEVTAEQDHPDPTEIDVDAVFTSDDGRTIRRPAFWDGDGIWRIRFAPTGPGDWAMVTSSSVADPGLEGVTEIVRALPYAGGLEIYRRGFLRVAPSGRHFEYADSTPFFYLGDTHWILPHERFETSNAPGVDSQFRHLVDVRVGQGFTVYQSEPIWQPHADDPRPHDAADEEHVANLTTGFDEFDLPGFRNLDRKFRYIAEQGLVHANAQITWVLDPVKHPEIFTAAFMARMARYWVARYGSYPVIWTIGQEIDPDMYHQYSADALEVWFAVGRAIEQNDDYGHVIMPHMENTASATASTSSWKDHSFHHAFGAQVDTWNTAAIRDFWEQPSPKPSVVYETRYDGFWTDDAGAVAAGYNAFQLGLFGYGYGASGIWNDVYSRPGEAADFGTDYELPERYSWWFDSVSKPAGTQLGLLRTFYESLDWWRLEPRFDDPAWGVLEDGHYVATIAHDTYVVALAHPSALATNGVIRGLENAAYDASWFDPRSGRSLAASSGFVSASGEWRLPPAPSSALWILLVTRSN</sequence>
<keyword evidence="4" id="KW-1185">Reference proteome</keyword>
<dbReference type="InterPro" id="IPR032260">
    <property type="entry name" value="DUF5060"/>
</dbReference>
<dbReference type="RefSeq" id="WP_286344682.1">
    <property type="nucleotide sequence ID" value="NZ_AP027732.1"/>
</dbReference>
<protein>
    <recommendedName>
        <fullName evidence="5">DUF4038 domain-containing protein</fullName>
    </recommendedName>
</protein>
<evidence type="ECO:0000313" key="4">
    <source>
        <dbReference type="Proteomes" id="UP001321486"/>
    </source>
</evidence>
<feature type="domain" description="DUF5060" evidence="2">
    <location>
        <begin position="12"/>
        <end position="79"/>
    </location>
</feature>
<dbReference type="Pfam" id="PF16586">
    <property type="entry name" value="DUF5060"/>
    <property type="match status" value="1"/>
</dbReference>
<organism evidence="3 4">
    <name type="scientific">Frondihabitans sucicola</name>
    <dbReference type="NCBI Taxonomy" id="1268041"/>
    <lineage>
        <taxon>Bacteria</taxon>
        <taxon>Bacillati</taxon>
        <taxon>Actinomycetota</taxon>
        <taxon>Actinomycetes</taxon>
        <taxon>Micrococcales</taxon>
        <taxon>Microbacteriaceae</taxon>
        <taxon>Frondihabitans</taxon>
    </lineage>
</organism>
<dbReference type="Gene3D" id="2.60.40.10">
    <property type="entry name" value="Immunoglobulins"/>
    <property type="match status" value="1"/>
</dbReference>
<gene>
    <name evidence="3" type="ORF">GCM10025867_42790</name>
</gene>
<evidence type="ECO:0000259" key="1">
    <source>
        <dbReference type="Pfam" id="PF13204"/>
    </source>
</evidence>
<dbReference type="InterPro" id="IPR013783">
    <property type="entry name" value="Ig-like_fold"/>
</dbReference>
<dbReference type="PANTHER" id="PTHR37836">
    <property type="entry name" value="LMO1036 PROTEIN"/>
    <property type="match status" value="1"/>
</dbReference>
<dbReference type="PANTHER" id="PTHR37836:SF2">
    <property type="entry name" value="DUF4038 DOMAIN-CONTAINING PROTEIN"/>
    <property type="match status" value="1"/>
</dbReference>
<evidence type="ECO:0000313" key="3">
    <source>
        <dbReference type="EMBL" id="BDZ52038.1"/>
    </source>
</evidence>
<dbReference type="Proteomes" id="UP001321486">
    <property type="component" value="Chromosome"/>
</dbReference>
<name>A0ABN6Y7U0_9MICO</name>
<dbReference type="EMBL" id="AP027732">
    <property type="protein sequence ID" value="BDZ52038.1"/>
    <property type="molecule type" value="Genomic_DNA"/>
</dbReference>
<dbReference type="Gene3D" id="3.20.20.80">
    <property type="entry name" value="Glycosidases"/>
    <property type="match status" value="1"/>
</dbReference>